<evidence type="ECO:0000256" key="1">
    <source>
        <dbReference type="SAM" id="Phobius"/>
    </source>
</evidence>
<dbReference type="EMBL" id="AHBZ03000022">
    <property type="protein sequence ID" value="KAF7768773.1"/>
    <property type="molecule type" value="Genomic_DNA"/>
</dbReference>
<dbReference type="AlphaFoldDB" id="A0AAD4AGR2"/>
<comment type="caution">
    <text evidence="2">The sequence shown here is derived from an EMBL/GenBank/DDBJ whole genome shotgun (WGS) entry which is preliminary data.</text>
</comment>
<accession>A0AAD4AGR2</accession>
<keyword evidence="1" id="KW-1133">Transmembrane helix</keyword>
<organism evidence="2 3">
    <name type="scientific">Pseudoalteromonas citrea</name>
    <dbReference type="NCBI Taxonomy" id="43655"/>
    <lineage>
        <taxon>Bacteria</taxon>
        <taxon>Pseudomonadati</taxon>
        <taxon>Pseudomonadota</taxon>
        <taxon>Gammaproteobacteria</taxon>
        <taxon>Alteromonadales</taxon>
        <taxon>Pseudoalteromonadaceae</taxon>
        <taxon>Pseudoalteromonas</taxon>
    </lineage>
</organism>
<sequence>MNFGNTTNIGPVILFGFIIFIAMSKFITVFIRFNITVDGI</sequence>
<keyword evidence="1" id="KW-0812">Transmembrane</keyword>
<feature type="transmembrane region" description="Helical" evidence="1">
    <location>
        <begin position="12"/>
        <end position="35"/>
    </location>
</feature>
<dbReference type="Proteomes" id="UP000016487">
    <property type="component" value="Unassembled WGS sequence"/>
</dbReference>
<keyword evidence="1" id="KW-0472">Membrane</keyword>
<gene>
    <name evidence="2" type="ORF">PCIT_a3268</name>
</gene>
<reference evidence="2" key="1">
    <citation type="journal article" date="2012" name="J. Bacteriol.">
        <title>Genome sequences of type strains of seven species of the marine bacterium Pseudoalteromonas.</title>
        <authorList>
            <person name="Xie B.B."/>
            <person name="Shu Y.L."/>
            <person name="Qin Q.L."/>
            <person name="Rong J.C."/>
            <person name="Zhang X.Y."/>
            <person name="Chen X.L."/>
            <person name="Shi M."/>
            <person name="He H.L."/>
            <person name="Zhou B.C."/>
            <person name="Zhang Y.Z."/>
        </authorList>
    </citation>
    <scope>NUCLEOTIDE SEQUENCE</scope>
    <source>
        <strain evidence="2">DSM 8771</strain>
    </source>
</reference>
<name>A0AAD4AGR2_9GAMM</name>
<reference evidence="2" key="2">
    <citation type="submission" date="2015-03" db="EMBL/GenBank/DDBJ databases">
        <title>Genome sequence of Pseudoalteromonas citrea.</title>
        <authorList>
            <person name="Xie B.-B."/>
            <person name="Rong J.-C."/>
            <person name="Qin Q.-L."/>
            <person name="Zhang Y.-Z."/>
        </authorList>
    </citation>
    <scope>NUCLEOTIDE SEQUENCE</scope>
    <source>
        <strain evidence="2">DSM 8771</strain>
    </source>
</reference>
<proteinExistence type="predicted"/>
<evidence type="ECO:0000313" key="2">
    <source>
        <dbReference type="EMBL" id="KAF7768773.1"/>
    </source>
</evidence>
<protein>
    <submittedName>
        <fullName evidence="2">Uncharacterized protein</fullName>
    </submittedName>
</protein>
<evidence type="ECO:0000313" key="3">
    <source>
        <dbReference type="Proteomes" id="UP000016487"/>
    </source>
</evidence>